<accession>Q6LSK1</accession>
<keyword evidence="1" id="KW-1133">Transmembrane helix</keyword>
<sequence>MSSDVELIVSAIEGLRTNFIKDYILPIGSVLVSGALGAGVAYYTVNRQEYTKIELDKIKTVNSTLLSSLELRSNLIAIKSNYFGLISDEPIGRMLGIPPVLLKDSKIEFDLPSLSFIAQQKNDLVFNKWASLEYIATIVSNYNTVYKVWEKRNGMIENLMPELSEVFGKPLKLNEIQKIIGVGNMALLSDLTERCLHMTDDLLVEITCFLVGFSKAVEGRIDAKILKRFGGRITPSLPNYEEYPLAVDLLSKVPVVNYVLLGQIQDRKKSELEERYKPIYE</sequence>
<gene>
    <name evidence="2" type="ordered locus">PBPRA1314</name>
</gene>
<dbReference type="EMBL" id="CR378667">
    <property type="protein sequence ID" value="CAG19725.1"/>
    <property type="molecule type" value="Genomic_DNA"/>
</dbReference>
<keyword evidence="3" id="KW-1185">Reference proteome</keyword>
<dbReference type="AlphaFoldDB" id="Q6LSK1"/>
<keyword evidence="1" id="KW-0812">Transmembrane</keyword>
<dbReference type="HOGENOM" id="CLU_078759_0_0_6"/>
<dbReference type="KEGG" id="ppr:PBPRA1314"/>
<protein>
    <submittedName>
        <fullName evidence="2">Uncharacterized protein</fullName>
    </submittedName>
</protein>
<dbReference type="eggNOG" id="ENOG502ZBKX">
    <property type="taxonomic scope" value="Bacteria"/>
</dbReference>
<reference evidence="3" key="1">
    <citation type="journal article" date="2005" name="Science">
        <title>Life at depth: Photobacterium profundum genome sequence and expression analysis.</title>
        <authorList>
            <person name="Vezzi A."/>
            <person name="Campanaro S."/>
            <person name="D'Angelo M."/>
            <person name="Simonato F."/>
            <person name="Vitulo N."/>
            <person name="Lauro F.M."/>
            <person name="Cestaro A."/>
            <person name="Malacrida G."/>
            <person name="Simionati B."/>
            <person name="Cannata N."/>
            <person name="Romualdi C."/>
            <person name="Bartlett D.H."/>
            <person name="Valle G."/>
        </authorList>
    </citation>
    <scope>NUCLEOTIDE SEQUENCE [LARGE SCALE GENOMIC DNA]</scope>
    <source>
        <strain evidence="3">ATCC BAA-1253 / SS9</strain>
    </source>
</reference>
<evidence type="ECO:0000313" key="2">
    <source>
        <dbReference type="EMBL" id="CAG19725.1"/>
    </source>
</evidence>
<proteinExistence type="predicted"/>
<dbReference type="Proteomes" id="UP000000593">
    <property type="component" value="Chromosome 1"/>
</dbReference>
<evidence type="ECO:0000256" key="1">
    <source>
        <dbReference type="SAM" id="Phobius"/>
    </source>
</evidence>
<name>Q6LSK1_PHOPR</name>
<dbReference type="RefSeq" id="WP_011218054.1">
    <property type="nucleotide sequence ID" value="NC_006370.1"/>
</dbReference>
<evidence type="ECO:0000313" key="3">
    <source>
        <dbReference type="Proteomes" id="UP000000593"/>
    </source>
</evidence>
<organism evidence="2 3">
    <name type="scientific">Photobacterium profundum (strain SS9)</name>
    <dbReference type="NCBI Taxonomy" id="298386"/>
    <lineage>
        <taxon>Bacteria</taxon>
        <taxon>Pseudomonadati</taxon>
        <taxon>Pseudomonadota</taxon>
        <taxon>Gammaproteobacteria</taxon>
        <taxon>Vibrionales</taxon>
        <taxon>Vibrionaceae</taxon>
        <taxon>Photobacterium</taxon>
    </lineage>
</organism>
<keyword evidence="1" id="KW-0472">Membrane</keyword>
<feature type="transmembrane region" description="Helical" evidence="1">
    <location>
        <begin position="23"/>
        <end position="45"/>
    </location>
</feature>